<dbReference type="PANTHER" id="PTHR45947">
    <property type="entry name" value="SULFOQUINOVOSYL TRANSFERASE SQD2"/>
    <property type="match status" value="1"/>
</dbReference>
<dbReference type="GO" id="GO:0016757">
    <property type="term" value="F:glycosyltransferase activity"/>
    <property type="evidence" value="ECO:0007669"/>
    <property type="project" value="InterPro"/>
</dbReference>
<evidence type="ECO:0000259" key="1">
    <source>
        <dbReference type="Pfam" id="PF00534"/>
    </source>
</evidence>
<dbReference type="Pfam" id="PF00534">
    <property type="entry name" value="Glycos_transf_1"/>
    <property type="match status" value="1"/>
</dbReference>
<dbReference type="PANTHER" id="PTHR45947:SF3">
    <property type="entry name" value="SULFOQUINOVOSYL TRANSFERASE SQD2"/>
    <property type="match status" value="1"/>
</dbReference>
<evidence type="ECO:0000259" key="2">
    <source>
        <dbReference type="Pfam" id="PF13439"/>
    </source>
</evidence>
<comment type="caution">
    <text evidence="3">The sequence shown here is derived from an EMBL/GenBank/DDBJ whole genome shotgun (WGS) entry which is preliminary data.</text>
</comment>
<dbReference type="CDD" id="cd03808">
    <property type="entry name" value="GT4_CapM-like"/>
    <property type="match status" value="1"/>
</dbReference>
<dbReference type="SUPFAM" id="SSF53756">
    <property type="entry name" value="UDP-Glycosyltransferase/glycogen phosphorylase"/>
    <property type="match status" value="1"/>
</dbReference>
<dbReference type="PATRIC" id="fig|281456.6.peg.1237"/>
<dbReference type="InterPro" id="IPR050194">
    <property type="entry name" value="Glycosyltransferase_grp1"/>
</dbReference>
<proteinExistence type="predicted"/>
<dbReference type="EMBL" id="LGTE01000006">
    <property type="protein sequence ID" value="KNZ70025.1"/>
    <property type="molecule type" value="Genomic_DNA"/>
</dbReference>
<evidence type="ECO:0000313" key="3">
    <source>
        <dbReference type="EMBL" id="KNZ70025.1"/>
    </source>
</evidence>
<feature type="domain" description="Glycosyl transferase family 1" evidence="1">
    <location>
        <begin position="191"/>
        <end position="357"/>
    </location>
</feature>
<organism evidence="3 4">
    <name type="scientific">Thermincola ferriacetica</name>
    <dbReference type="NCBI Taxonomy" id="281456"/>
    <lineage>
        <taxon>Bacteria</taxon>
        <taxon>Bacillati</taxon>
        <taxon>Bacillota</taxon>
        <taxon>Clostridia</taxon>
        <taxon>Eubacteriales</taxon>
        <taxon>Thermincolaceae</taxon>
        <taxon>Thermincola</taxon>
    </lineage>
</organism>
<keyword evidence="4" id="KW-1185">Reference proteome</keyword>
<dbReference type="Gene3D" id="3.40.50.2000">
    <property type="entry name" value="Glycogen Phosphorylase B"/>
    <property type="match status" value="2"/>
</dbReference>
<dbReference type="InterPro" id="IPR001296">
    <property type="entry name" value="Glyco_trans_1"/>
</dbReference>
<reference evidence="4" key="1">
    <citation type="submission" date="2015-07" db="EMBL/GenBank/DDBJ databases">
        <title>Complete Genome of Thermincola ferriacetica strain Z-0001T.</title>
        <authorList>
            <person name="Lusk B."/>
            <person name="Badalamenti J.P."/>
            <person name="Parameswaran P."/>
            <person name="Bond D.R."/>
            <person name="Torres C.I."/>
        </authorList>
    </citation>
    <scope>NUCLEOTIDE SEQUENCE [LARGE SCALE GENOMIC DNA]</scope>
    <source>
        <strain evidence="4">Z-0001</strain>
    </source>
</reference>
<dbReference type="InterPro" id="IPR028098">
    <property type="entry name" value="Glyco_trans_4-like_N"/>
</dbReference>
<accession>A0A0L6W3B4</accession>
<dbReference type="RefSeq" id="WP_052217246.1">
    <property type="nucleotide sequence ID" value="NZ_LGTE01000006.1"/>
</dbReference>
<evidence type="ECO:0000313" key="4">
    <source>
        <dbReference type="Proteomes" id="UP000037175"/>
    </source>
</evidence>
<name>A0A0L6W3B4_9FIRM</name>
<dbReference type="Proteomes" id="UP000037175">
    <property type="component" value="Unassembled WGS sequence"/>
</dbReference>
<dbReference type="Pfam" id="PF13439">
    <property type="entry name" value="Glyco_transf_4"/>
    <property type="match status" value="1"/>
</dbReference>
<feature type="domain" description="Glycosyltransferase subfamily 4-like N-terminal" evidence="2">
    <location>
        <begin position="16"/>
        <end position="180"/>
    </location>
</feature>
<keyword evidence="3" id="KW-0808">Transferase</keyword>
<protein>
    <submittedName>
        <fullName evidence="3">Group 1 glycosyl transferase</fullName>
    </submittedName>
</protein>
<gene>
    <name evidence="3" type="ORF">Tfer_1165</name>
</gene>
<sequence>MSTKVRILEIITLGEIGGAQNVFADLVQGITEYGRNVEIDIVFGKGDYLKEIFAGWPFGEVIQIPFMARNLNLSADLKVLFFLKRLCKERKYDIVHCHSSKASFLARVAARWAGVPRICMTVHGLPFHQGISPVESAVYRAVEKLAFPLASEYIFVSRADIKEALELGLHENKVKFIPNGRPIPKKPMQGLRQKYGIPRERPIVCMAARLSPVKNPMFFLRVAKRVLLKIQEGCKPVFILIGDGPMMQQCLDFVKGTGLERDILLTGEIKEAAAHFWDADVGVLTSEYEACPLVLIEAMATGTPVVAPDVGGISGIVQKDRTGFLYPAGNEEEAAACLIKLLKDEKLRREMKKAALQRYYAEFTVQKMIEGYMSIFDLTGA</sequence>
<dbReference type="AlphaFoldDB" id="A0A0L6W3B4"/>